<dbReference type="Pfam" id="PF00335">
    <property type="entry name" value="Tetraspanin"/>
    <property type="match status" value="1"/>
</dbReference>
<gene>
    <name evidence="16" type="primary">TSPAN10</name>
</gene>
<comment type="similarity">
    <text evidence="2">Belongs to the tetraspanin (TM4SF) family.</text>
</comment>
<evidence type="ECO:0000256" key="2">
    <source>
        <dbReference type="ARBA" id="ARBA00006840"/>
    </source>
</evidence>
<dbReference type="InterPro" id="IPR018499">
    <property type="entry name" value="Tetraspanin/Peripherin"/>
</dbReference>
<dbReference type="InterPro" id="IPR008952">
    <property type="entry name" value="Tetraspanin_EC2_sf"/>
</dbReference>
<dbReference type="AlphaFoldDB" id="A0A9B0TTC1"/>
<feature type="transmembrane region" description="Helical" evidence="14">
    <location>
        <begin position="86"/>
        <end position="110"/>
    </location>
</feature>
<evidence type="ECO:0000256" key="14">
    <source>
        <dbReference type="SAM" id="Phobius"/>
    </source>
</evidence>
<keyword evidence="6 14" id="KW-0472">Membrane</keyword>
<evidence type="ECO:0000256" key="13">
    <source>
        <dbReference type="SAM" id="MobiDB-lite"/>
    </source>
</evidence>
<reference evidence="16" key="1">
    <citation type="submission" date="2025-08" db="UniProtKB">
        <authorList>
            <consortium name="RefSeq"/>
        </authorList>
    </citation>
    <scope>IDENTIFICATION</scope>
    <source>
        <tissue evidence="16">Spleen</tissue>
    </source>
</reference>
<evidence type="ECO:0000256" key="3">
    <source>
        <dbReference type="ARBA" id="ARBA00022475"/>
    </source>
</evidence>
<dbReference type="RefSeq" id="XP_006869696.1">
    <property type="nucleotide sequence ID" value="XM_006869634.1"/>
</dbReference>
<dbReference type="PANTHER" id="PTHR19282:SF550">
    <property type="entry name" value="TETRASPANIN-10"/>
    <property type="match status" value="1"/>
</dbReference>
<evidence type="ECO:0000256" key="10">
    <source>
        <dbReference type="ARBA" id="ARBA00065402"/>
    </source>
</evidence>
<keyword evidence="3" id="KW-1003">Cell membrane</keyword>
<dbReference type="PRINTS" id="PR00259">
    <property type="entry name" value="TMFOUR"/>
</dbReference>
<keyword evidence="5 14" id="KW-1133">Transmembrane helix</keyword>
<dbReference type="SUPFAM" id="SSF48652">
    <property type="entry name" value="Tetraspanin"/>
    <property type="match status" value="1"/>
</dbReference>
<dbReference type="CTD" id="83882"/>
<dbReference type="GeneID" id="102830752"/>
<dbReference type="CDD" id="cd03167">
    <property type="entry name" value="oculospanin_like_LEL"/>
    <property type="match status" value="1"/>
</dbReference>
<proteinExistence type="inferred from homology"/>
<dbReference type="GO" id="GO:0005886">
    <property type="term" value="C:plasma membrane"/>
    <property type="evidence" value="ECO:0007669"/>
    <property type="project" value="UniProtKB-SubCell"/>
</dbReference>
<evidence type="ECO:0000256" key="11">
    <source>
        <dbReference type="ARBA" id="ARBA00073330"/>
    </source>
</evidence>
<evidence type="ECO:0000256" key="4">
    <source>
        <dbReference type="ARBA" id="ARBA00022692"/>
    </source>
</evidence>
<protein>
    <recommendedName>
        <fullName evidence="11">Tetraspanin-10</fullName>
    </recommendedName>
    <alternativeName>
        <fullName evidence="12">Oculospanin</fullName>
    </alternativeName>
</protein>
<dbReference type="Gene3D" id="1.10.1450.10">
    <property type="entry name" value="Tetraspanin"/>
    <property type="match status" value="1"/>
</dbReference>
<keyword evidence="15" id="KW-1185">Reference proteome</keyword>
<feature type="transmembrane region" description="Helical" evidence="14">
    <location>
        <begin position="130"/>
        <end position="151"/>
    </location>
</feature>
<accession>A0A9B0TTC1</accession>
<evidence type="ECO:0000256" key="8">
    <source>
        <dbReference type="ARBA" id="ARBA00023180"/>
    </source>
</evidence>
<evidence type="ECO:0000256" key="9">
    <source>
        <dbReference type="ARBA" id="ARBA00056995"/>
    </source>
</evidence>
<feature type="transmembrane region" description="Helical" evidence="14">
    <location>
        <begin position="301"/>
        <end position="329"/>
    </location>
</feature>
<comment type="subcellular location">
    <subcellularLocation>
        <location evidence="1">Cell membrane</location>
        <topology evidence="1">Multi-pass membrane protein</topology>
    </subcellularLocation>
</comment>
<comment type="function">
    <text evidence="9">Part of TspanC8 subgroup, composed of 6 members that interact with the transmembrane metalloprotease ADAM10. This interaction is required for ADAM10 exit from the endoplasmic reticulum and for enzymatic maturation and trafficking to the cell surface as well as substrate specificity. Different TspanC8/ADAM10 complexes have distinct substrates.</text>
</comment>
<evidence type="ECO:0000313" key="16">
    <source>
        <dbReference type="RefSeq" id="XP_006869696.1"/>
    </source>
</evidence>
<dbReference type="PROSITE" id="PS00421">
    <property type="entry name" value="TM4_1"/>
    <property type="match status" value="1"/>
</dbReference>
<dbReference type="InterPro" id="IPR018503">
    <property type="entry name" value="Tetraspanin_CS"/>
</dbReference>
<dbReference type="PANTHER" id="PTHR19282">
    <property type="entry name" value="TETRASPANIN"/>
    <property type="match status" value="1"/>
</dbReference>
<dbReference type="OrthoDB" id="8122038at2759"/>
<dbReference type="FunFam" id="1.10.1450.10:FF:000033">
    <property type="entry name" value="Tetraspanin"/>
    <property type="match status" value="1"/>
</dbReference>
<evidence type="ECO:0000313" key="15">
    <source>
        <dbReference type="Proteomes" id="UP000504623"/>
    </source>
</evidence>
<sequence length="366" mass="38840">MEVEERSPLLVQTFLPVLWWDILGGDATIVNAVGLVPPPSSSSPHTYSQQYPLSQEKHMAKGRSRGGRLRGPLASSLSAGNACSKYLIFLTNFLFSLLGLLGLAVSLWGLVLKGPVGSGWGCNLPTHPMLGLALGGLVVSTVSLVGCLGALCETTCLLRCFSASLLTCLVLEAVGSALVVALWGSLQDSLDHALQVAIIRYQKDQDLCFYLDQVQLRLRCCGAVSYQDWQRNPYFNCSAPGVQACSLPASCCIDPPEDGASVDIQCGSGALHLDEAAAGRVVHLEGCGPRLRWWLHHSAPALGGGAIVLAVVQITEFLLAAQLLSALAVHKGAAESMRRVPGPPPQAISGPQSRGWERELLGQEEV</sequence>
<keyword evidence="7" id="KW-1015">Disulfide bond</keyword>
<evidence type="ECO:0000256" key="7">
    <source>
        <dbReference type="ARBA" id="ARBA00023157"/>
    </source>
</evidence>
<evidence type="ECO:0000256" key="1">
    <source>
        <dbReference type="ARBA" id="ARBA00004651"/>
    </source>
</evidence>
<evidence type="ECO:0000256" key="5">
    <source>
        <dbReference type="ARBA" id="ARBA00022989"/>
    </source>
</evidence>
<dbReference type="GO" id="GO:0019899">
    <property type="term" value="F:enzyme binding"/>
    <property type="evidence" value="ECO:0007669"/>
    <property type="project" value="UniProtKB-ARBA"/>
</dbReference>
<dbReference type="Proteomes" id="UP000504623">
    <property type="component" value="Unplaced"/>
</dbReference>
<comment type="subunit">
    <text evidence="10">Interacts with ADAM10.</text>
</comment>
<keyword evidence="4 14" id="KW-0812">Transmembrane</keyword>
<name>A0A9B0TTC1_CHRAS</name>
<organism evidence="15 16">
    <name type="scientific">Chrysochloris asiatica</name>
    <name type="common">Cape golden mole</name>
    <dbReference type="NCBI Taxonomy" id="185453"/>
    <lineage>
        <taxon>Eukaryota</taxon>
        <taxon>Metazoa</taxon>
        <taxon>Chordata</taxon>
        <taxon>Craniata</taxon>
        <taxon>Vertebrata</taxon>
        <taxon>Euteleostomi</taxon>
        <taxon>Mammalia</taxon>
        <taxon>Eutheria</taxon>
        <taxon>Afrotheria</taxon>
        <taxon>Chrysochloridae</taxon>
        <taxon>Chrysochlorinae</taxon>
        <taxon>Chrysochloris</taxon>
    </lineage>
</organism>
<feature type="compositionally biased region" description="Basic and acidic residues" evidence="13">
    <location>
        <begin position="355"/>
        <end position="366"/>
    </location>
</feature>
<feature type="transmembrane region" description="Helical" evidence="14">
    <location>
        <begin position="163"/>
        <end position="184"/>
    </location>
</feature>
<evidence type="ECO:0000256" key="12">
    <source>
        <dbReference type="ARBA" id="ARBA00083961"/>
    </source>
</evidence>
<feature type="region of interest" description="Disordered" evidence="13">
    <location>
        <begin position="336"/>
        <end position="366"/>
    </location>
</feature>
<evidence type="ECO:0000256" key="6">
    <source>
        <dbReference type="ARBA" id="ARBA00023136"/>
    </source>
</evidence>
<keyword evidence="8" id="KW-0325">Glycoprotein</keyword>